<dbReference type="EMBL" id="UINC01022392">
    <property type="protein sequence ID" value="SVA91909.1"/>
    <property type="molecule type" value="Genomic_DNA"/>
</dbReference>
<dbReference type="InterPro" id="IPR019734">
    <property type="entry name" value="TPR_rpt"/>
</dbReference>
<organism evidence="2">
    <name type="scientific">marine metagenome</name>
    <dbReference type="NCBI Taxonomy" id="408172"/>
    <lineage>
        <taxon>unclassified sequences</taxon>
        <taxon>metagenomes</taxon>
        <taxon>ecological metagenomes</taxon>
    </lineage>
</organism>
<dbReference type="PROSITE" id="PS50005">
    <property type="entry name" value="TPR"/>
    <property type="match status" value="3"/>
</dbReference>
<dbReference type="SUPFAM" id="SSF48452">
    <property type="entry name" value="TPR-like"/>
    <property type="match status" value="3"/>
</dbReference>
<sequence length="635" mass="73054">MNPRVLTATALIALGFVLFWPSGSSKKVERLYKDGEQLYSTENYEESIAKFEEALIESEKWGVKTAVIDKDFVTLAKYRISVCYSKLAEDTGDVNYFDQAVATIEEVWPNAKVPKHMEGLTYLWGHVLYKQEKYELAEPKFNELIENYPNSLFVENAWYALGQLNYKLQNYDACRQGFKQVLDGFPNSDFKDDAQHLIAQSFLDEQNYEQSAQEFDRLATEEFKNYADLQAEAMYKAAYCLNQISRFEEAITRYTNFVTKFPTSKYVTAAYFDMGAVYARQKDYDNARVNYELAIQNTNDEDVQSEIQTAIGRTYYDEEDYANAIVAYTTLLENYPTSQFISEAKLGIADSHFKLSSWSEASVAYQRVLDEHADQSDLVPYVTFQLGEAHYKFATSLKETGQADSATENLEISLGWYQKAYNDYPTDPVAPHALYGAIWALNDLDRKEELELVAREFIDKNREDPQLDILAAEVQLRFADMKFNDFKQYNEAAVEYARLWDKPDGDYEPLPKFHLLKVIAKFQEGRSYYEVASEDSEGDSLDADLLAKSINAYGQAIDKFNDESFLLGVEAGRYDDFPERTQQVEAAILNKALVHEKRDEWLIARDLYEAIGKNSDNYERSQLLIAQSYIEEGKI</sequence>
<dbReference type="Gene3D" id="1.25.40.10">
    <property type="entry name" value="Tetratricopeptide repeat domain"/>
    <property type="match status" value="3"/>
</dbReference>
<reference evidence="2" key="1">
    <citation type="submission" date="2018-05" db="EMBL/GenBank/DDBJ databases">
        <authorList>
            <person name="Lanie J.A."/>
            <person name="Ng W.-L."/>
            <person name="Kazmierczak K.M."/>
            <person name="Andrzejewski T.M."/>
            <person name="Davidsen T.M."/>
            <person name="Wayne K.J."/>
            <person name="Tettelin H."/>
            <person name="Glass J.I."/>
            <person name="Rusch D."/>
            <person name="Podicherti R."/>
            <person name="Tsui H.-C.T."/>
            <person name="Winkler M.E."/>
        </authorList>
    </citation>
    <scope>NUCLEOTIDE SEQUENCE</scope>
</reference>
<dbReference type="InterPro" id="IPR011990">
    <property type="entry name" value="TPR-like_helical_dom_sf"/>
</dbReference>
<gene>
    <name evidence="2" type="ORF">METZ01_LOCUS144763</name>
</gene>
<name>A0A381ZRT4_9ZZZZ</name>
<feature type="non-terminal residue" evidence="2">
    <location>
        <position position="635"/>
    </location>
</feature>
<dbReference type="Pfam" id="PF09976">
    <property type="entry name" value="TPR_21"/>
    <property type="match status" value="1"/>
</dbReference>
<evidence type="ECO:0000313" key="2">
    <source>
        <dbReference type="EMBL" id="SVA91909.1"/>
    </source>
</evidence>
<protein>
    <recommendedName>
        <fullName evidence="1">Ancillary SecYEG translocon subunit/Cell division coordinator CpoB TPR domain-containing protein</fullName>
    </recommendedName>
</protein>
<accession>A0A381ZRT4</accession>
<proteinExistence type="predicted"/>
<feature type="domain" description="Ancillary SecYEG translocon subunit/Cell division coordinator CpoB TPR" evidence="1">
    <location>
        <begin position="230"/>
        <end position="386"/>
    </location>
</feature>
<dbReference type="SMART" id="SM00028">
    <property type="entry name" value="TPR"/>
    <property type="match status" value="7"/>
</dbReference>
<dbReference type="AlphaFoldDB" id="A0A381ZRT4"/>
<evidence type="ECO:0000259" key="1">
    <source>
        <dbReference type="Pfam" id="PF09976"/>
    </source>
</evidence>
<dbReference type="PANTHER" id="PTHR12558:SF13">
    <property type="entry name" value="CELL DIVISION CYCLE PROTEIN 27 HOMOLOG"/>
    <property type="match status" value="1"/>
</dbReference>
<dbReference type="PANTHER" id="PTHR12558">
    <property type="entry name" value="CELL DIVISION CYCLE 16,23,27"/>
    <property type="match status" value="1"/>
</dbReference>
<dbReference type="Pfam" id="PF13432">
    <property type="entry name" value="TPR_16"/>
    <property type="match status" value="1"/>
</dbReference>
<dbReference type="InterPro" id="IPR018704">
    <property type="entry name" value="SecYEG/CpoB_TPR"/>
</dbReference>